<dbReference type="PROSITE" id="PS00101">
    <property type="entry name" value="HEXAPEP_TRANSFERASES"/>
    <property type="match status" value="1"/>
</dbReference>
<dbReference type="Gene3D" id="1.10.3130.10">
    <property type="entry name" value="serine acetyltransferase, domain 1"/>
    <property type="match status" value="1"/>
</dbReference>
<keyword evidence="8 12" id="KW-0012">Acyltransferase</keyword>
<dbReference type="CDD" id="cd03354">
    <property type="entry name" value="LbH_SAT"/>
    <property type="match status" value="1"/>
</dbReference>
<dbReference type="SUPFAM" id="SSF51161">
    <property type="entry name" value="Trimeric LpxA-like enzymes"/>
    <property type="match status" value="1"/>
</dbReference>
<feature type="region of interest" description="Disordered" evidence="10">
    <location>
        <begin position="247"/>
        <end position="266"/>
    </location>
</feature>
<evidence type="ECO:0000256" key="1">
    <source>
        <dbReference type="ARBA" id="ARBA00004876"/>
    </source>
</evidence>
<gene>
    <name evidence="12" type="primary">cysE</name>
    <name evidence="12" type="ORF">SCD92_13305</name>
</gene>
<evidence type="ECO:0000256" key="5">
    <source>
        <dbReference type="ARBA" id="ARBA00022605"/>
    </source>
</evidence>
<accession>A0ABU4RZL4</accession>
<evidence type="ECO:0000313" key="12">
    <source>
        <dbReference type="EMBL" id="MDX6850345.1"/>
    </source>
</evidence>
<evidence type="ECO:0000259" key="11">
    <source>
        <dbReference type="SMART" id="SM00971"/>
    </source>
</evidence>
<keyword evidence="5" id="KW-0028">Amino-acid biosynthesis</keyword>
<organism evidence="12 13">
    <name type="scientific">Gilvimarinus gilvus</name>
    <dbReference type="NCBI Taxonomy" id="3058038"/>
    <lineage>
        <taxon>Bacteria</taxon>
        <taxon>Pseudomonadati</taxon>
        <taxon>Pseudomonadota</taxon>
        <taxon>Gammaproteobacteria</taxon>
        <taxon>Cellvibrionales</taxon>
        <taxon>Cellvibrionaceae</taxon>
        <taxon>Gilvimarinus</taxon>
    </lineage>
</organism>
<dbReference type="Pfam" id="PF06426">
    <property type="entry name" value="SATase_N"/>
    <property type="match status" value="1"/>
</dbReference>
<keyword evidence="7" id="KW-0677">Repeat</keyword>
<dbReference type="PANTHER" id="PTHR42811">
    <property type="entry name" value="SERINE ACETYLTRANSFERASE"/>
    <property type="match status" value="1"/>
</dbReference>
<comment type="caution">
    <text evidence="12">The sequence shown here is derived from an EMBL/GenBank/DDBJ whole genome shotgun (WGS) entry which is preliminary data.</text>
</comment>
<reference evidence="12 13" key="1">
    <citation type="submission" date="2023-11" db="EMBL/GenBank/DDBJ databases">
        <title>Gilvimarinus fulvus sp. nov., isolated from the surface of Kelp.</title>
        <authorList>
            <person name="Sun Y.Y."/>
            <person name="Gong Y."/>
            <person name="Du Z.J."/>
        </authorList>
    </citation>
    <scope>NUCLEOTIDE SEQUENCE [LARGE SCALE GENOMIC DNA]</scope>
    <source>
        <strain evidence="12 13">SDUM040013</strain>
    </source>
</reference>
<proteinExistence type="inferred from homology"/>
<evidence type="ECO:0000256" key="9">
    <source>
        <dbReference type="ARBA" id="ARBA00049486"/>
    </source>
</evidence>
<dbReference type="NCBIfam" id="TIGR01172">
    <property type="entry name" value="cysE"/>
    <property type="match status" value="1"/>
</dbReference>
<evidence type="ECO:0000256" key="6">
    <source>
        <dbReference type="ARBA" id="ARBA00022679"/>
    </source>
</evidence>
<dbReference type="InterPro" id="IPR010493">
    <property type="entry name" value="Ser_AcTrfase_N"/>
</dbReference>
<dbReference type="EC" id="2.3.1.30" evidence="3"/>
<dbReference type="SMART" id="SM00971">
    <property type="entry name" value="SATase_N"/>
    <property type="match status" value="1"/>
</dbReference>
<dbReference type="InterPro" id="IPR011004">
    <property type="entry name" value="Trimer_LpxA-like_sf"/>
</dbReference>
<keyword evidence="13" id="KW-1185">Reference proteome</keyword>
<keyword evidence="6 12" id="KW-0808">Transferase</keyword>
<evidence type="ECO:0000256" key="4">
    <source>
        <dbReference type="ARBA" id="ARBA00018522"/>
    </source>
</evidence>
<dbReference type="Pfam" id="PF00132">
    <property type="entry name" value="Hexapep"/>
    <property type="match status" value="1"/>
</dbReference>
<evidence type="ECO:0000256" key="2">
    <source>
        <dbReference type="ARBA" id="ARBA00007274"/>
    </source>
</evidence>
<evidence type="ECO:0000256" key="7">
    <source>
        <dbReference type="ARBA" id="ARBA00022737"/>
    </source>
</evidence>
<dbReference type="EMBL" id="JAXAFO010000023">
    <property type="protein sequence ID" value="MDX6850345.1"/>
    <property type="molecule type" value="Genomic_DNA"/>
</dbReference>
<evidence type="ECO:0000313" key="13">
    <source>
        <dbReference type="Proteomes" id="UP001273505"/>
    </source>
</evidence>
<dbReference type="InterPro" id="IPR053376">
    <property type="entry name" value="Serine_acetyltransferase"/>
</dbReference>
<dbReference type="Proteomes" id="UP001273505">
    <property type="component" value="Unassembled WGS sequence"/>
</dbReference>
<comment type="catalytic activity">
    <reaction evidence="9">
        <text>L-serine + acetyl-CoA = O-acetyl-L-serine + CoA</text>
        <dbReference type="Rhea" id="RHEA:24560"/>
        <dbReference type="ChEBI" id="CHEBI:33384"/>
        <dbReference type="ChEBI" id="CHEBI:57287"/>
        <dbReference type="ChEBI" id="CHEBI:57288"/>
        <dbReference type="ChEBI" id="CHEBI:58340"/>
        <dbReference type="EC" id="2.3.1.30"/>
    </reaction>
</comment>
<comment type="similarity">
    <text evidence="2">Belongs to the transferase hexapeptide repeat family.</text>
</comment>
<name>A0ABU4RZL4_9GAMM</name>
<evidence type="ECO:0000256" key="10">
    <source>
        <dbReference type="SAM" id="MobiDB-lite"/>
    </source>
</evidence>
<dbReference type="InterPro" id="IPR042122">
    <property type="entry name" value="Ser_AcTrfase_N_sf"/>
</dbReference>
<dbReference type="InterPro" id="IPR001451">
    <property type="entry name" value="Hexapep"/>
</dbReference>
<sequence length="266" mass="28429">MNVLRPVLNPTDIWQQIRSEAQELAQVEPSLASFYHASILNHATLVDTVSYHIANLLDSQALPAISLREVFFEAMAGDQQIEVSLCRDIEAYCARDPACNQYLMPLLYFKGFQSLVAYRVAHWLWGQGRKCLALYLQNRISQAFGVDIHPAAVIGSGIMIDHATGVVIGETTVVGDDVSMLHAVTLGGSGNAKGNRHPKIGKGVLIAAGAKILGDISIGEGAKIGAGSVVLNSVPPHSTAVGVPAKIVGRPASDNPAQDMNHEFDQ</sequence>
<comment type="pathway">
    <text evidence="1">Amino-acid biosynthesis; L-cysteine biosynthesis; L-cysteine from L-serine: step 1/2.</text>
</comment>
<evidence type="ECO:0000256" key="8">
    <source>
        <dbReference type="ARBA" id="ARBA00023315"/>
    </source>
</evidence>
<dbReference type="InterPro" id="IPR018357">
    <property type="entry name" value="Hexapep_transf_CS"/>
</dbReference>
<dbReference type="NCBIfam" id="NF041874">
    <property type="entry name" value="EPS_EpsC"/>
    <property type="match status" value="1"/>
</dbReference>
<protein>
    <recommendedName>
        <fullName evidence="4">Serine acetyltransferase</fullName>
        <ecNumber evidence="3">2.3.1.30</ecNumber>
    </recommendedName>
</protein>
<dbReference type="InterPro" id="IPR005881">
    <property type="entry name" value="Ser_O-AcTrfase"/>
</dbReference>
<dbReference type="GO" id="GO:0009001">
    <property type="term" value="F:serine O-acetyltransferase activity"/>
    <property type="evidence" value="ECO:0007669"/>
    <property type="project" value="UniProtKB-EC"/>
</dbReference>
<feature type="domain" description="Serine acetyltransferase N-terminal" evidence="11">
    <location>
        <begin position="13"/>
        <end position="117"/>
    </location>
</feature>
<dbReference type="InterPro" id="IPR045304">
    <property type="entry name" value="LbH_SAT"/>
</dbReference>
<dbReference type="Gene3D" id="2.160.10.10">
    <property type="entry name" value="Hexapeptide repeat proteins"/>
    <property type="match status" value="1"/>
</dbReference>
<evidence type="ECO:0000256" key="3">
    <source>
        <dbReference type="ARBA" id="ARBA00013266"/>
    </source>
</evidence>